<dbReference type="Proteomes" id="UP000235861">
    <property type="component" value="Unassembled WGS sequence"/>
</dbReference>
<sequence>MLGFVLGDMYGRWPLLTPPPRLGKHFPLPAGYQCYGRVSAAMMTIDTLLATPYPQKLYRDLVYGHVVERQRRLFAEHIVLARPAQGEELERSIERSFISTAVPVGLLAMSEEIALLTAPRPKKSHPQWAALCKVIDCTVMLLFYAKVIRQRNAVLANISHQFGYQPEVSLRARVASATEGDHEAFIINIMTGIAHADSFKESLENGIKMGMRDPAFFCIVGAIASTLWGVPKVWAYQVSQFIQREHDLYLQLLSRCETRAGRRQINLVPPKPPFFAPVRQQVARLFNSA</sequence>
<dbReference type="RefSeq" id="WP_100294427.1">
    <property type="nucleotide sequence ID" value="NZ_PGGC01000102.1"/>
</dbReference>
<proteinExistence type="predicted"/>
<dbReference type="OrthoDB" id="5582524at2"/>
<evidence type="ECO:0000313" key="2">
    <source>
        <dbReference type="Proteomes" id="UP000235861"/>
    </source>
</evidence>
<evidence type="ECO:0000313" key="1">
    <source>
        <dbReference type="EMBL" id="PJG58545.1"/>
    </source>
</evidence>
<gene>
    <name evidence="1" type="ORF">CUC53_12245</name>
</gene>
<comment type="caution">
    <text evidence="1">The sequence shown here is derived from an EMBL/GenBank/DDBJ whole genome shotgun (WGS) entry which is preliminary data.</text>
</comment>
<name>A0A2H9U3E8_9GAMM</name>
<keyword evidence="2" id="KW-1185">Reference proteome</keyword>
<organism evidence="1 2">
    <name type="scientific">Aeromonas cavernicola</name>
    <dbReference type="NCBI Taxonomy" id="1006623"/>
    <lineage>
        <taxon>Bacteria</taxon>
        <taxon>Pseudomonadati</taxon>
        <taxon>Pseudomonadota</taxon>
        <taxon>Gammaproteobacteria</taxon>
        <taxon>Aeromonadales</taxon>
        <taxon>Aeromonadaceae</taxon>
        <taxon>Aeromonas</taxon>
    </lineage>
</organism>
<dbReference type="EMBL" id="PGGC01000102">
    <property type="protein sequence ID" value="PJG58545.1"/>
    <property type="molecule type" value="Genomic_DNA"/>
</dbReference>
<dbReference type="AlphaFoldDB" id="A0A2H9U3E8"/>
<accession>A0A2H9U3E8</accession>
<reference evidence="1 2" key="1">
    <citation type="submission" date="2017-11" db="EMBL/GenBank/DDBJ databases">
        <title>Draft genome sequence of environmental isolate Aeromonas cavernicola sp. nov. MDC 2508.</title>
        <authorList>
            <person name="Colston S.M."/>
            <person name="Navarro A."/>
            <person name="Martinez-Murcia A.J."/>
            <person name="Graf J."/>
        </authorList>
    </citation>
    <scope>NUCLEOTIDE SEQUENCE [LARGE SCALE GENOMIC DNA]</scope>
    <source>
        <strain evidence="1 2">MDC 2508</strain>
    </source>
</reference>
<protein>
    <submittedName>
        <fullName evidence="1">Uncharacterized protein</fullName>
    </submittedName>
</protein>